<dbReference type="KEGG" id="geo:Geob_1794"/>
<organism evidence="3 4">
    <name type="scientific">Geotalea daltonii (strain DSM 22248 / JCM 15807 / FRC-32)</name>
    <name type="common">Geobacter daltonii</name>
    <dbReference type="NCBI Taxonomy" id="316067"/>
    <lineage>
        <taxon>Bacteria</taxon>
        <taxon>Pseudomonadati</taxon>
        <taxon>Thermodesulfobacteriota</taxon>
        <taxon>Desulfuromonadia</taxon>
        <taxon>Geobacterales</taxon>
        <taxon>Geobacteraceae</taxon>
        <taxon>Geotalea</taxon>
    </lineage>
</organism>
<keyword evidence="2" id="KW-1133">Transmembrane helix</keyword>
<dbReference type="GO" id="GO:0016020">
    <property type="term" value="C:membrane"/>
    <property type="evidence" value="ECO:0007669"/>
    <property type="project" value="InterPro"/>
</dbReference>
<keyword evidence="4" id="KW-1185">Reference proteome</keyword>
<keyword evidence="2" id="KW-0472">Membrane</keyword>
<protein>
    <recommendedName>
        <fullName evidence="5">YggT family protein</fullName>
    </recommendedName>
</protein>
<dbReference type="PANTHER" id="PTHR33219:SF14">
    <property type="entry name" value="PROTEIN COFACTOR ASSEMBLY OF COMPLEX C SUBUNIT B CCB3, CHLOROPLASTIC-RELATED"/>
    <property type="match status" value="1"/>
</dbReference>
<sequence length="103" mass="11907">MFIIANFLNAIAYVLEFSLNIYMYIIIARAILSWVNPDPYNPIVNFLYRATDPVLYRVRRMLPDMGGLDLSPMIVLLIIFFLQKFLVNSVFELANRLKFAVGA</sequence>
<dbReference type="eggNOG" id="COG0762">
    <property type="taxonomic scope" value="Bacteria"/>
</dbReference>
<dbReference type="InterPro" id="IPR003425">
    <property type="entry name" value="CCB3/YggT"/>
</dbReference>
<evidence type="ECO:0008006" key="5">
    <source>
        <dbReference type="Google" id="ProtNLM"/>
    </source>
</evidence>
<dbReference type="Proteomes" id="UP000007721">
    <property type="component" value="Chromosome"/>
</dbReference>
<reference evidence="3 4" key="1">
    <citation type="submission" date="2009-01" db="EMBL/GenBank/DDBJ databases">
        <title>Complete sequence of Geobacter sp. FRC-32.</title>
        <authorList>
            <consortium name="US DOE Joint Genome Institute"/>
            <person name="Lucas S."/>
            <person name="Copeland A."/>
            <person name="Lapidus A."/>
            <person name="Glavina del Rio T."/>
            <person name="Dalin E."/>
            <person name="Tice H."/>
            <person name="Bruce D."/>
            <person name="Goodwin L."/>
            <person name="Pitluck S."/>
            <person name="Saunders E."/>
            <person name="Brettin T."/>
            <person name="Detter J.C."/>
            <person name="Han C."/>
            <person name="Larimer F."/>
            <person name="Land M."/>
            <person name="Hauser L."/>
            <person name="Kyrpides N."/>
            <person name="Ovchinnikova G."/>
            <person name="Kostka J."/>
            <person name="Richardson P."/>
        </authorList>
    </citation>
    <scope>NUCLEOTIDE SEQUENCE [LARGE SCALE GENOMIC DNA]</scope>
    <source>
        <strain evidence="4">DSM 22248 / JCM 15807 / FRC-32</strain>
    </source>
</reference>
<evidence type="ECO:0000256" key="1">
    <source>
        <dbReference type="ARBA" id="ARBA00010894"/>
    </source>
</evidence>
<dbReference type="AlphaFoldDB" id="B9M764"/>
<proteinExistence type="inferred from homology"/>
<dbReference type="PANTHER" id="PTHR33219">
    <property type="entry name" value="YLMG HOMOLOG PROTEIN 2, CHLOROPLASTIC"/>
    <property type="match status" value="1"/>
</dbReference>
<dbReference type="Pfam" id="PF02325">
    <property type="entry name" value="CCB3_YggT"/>
    <property type="match status" value="1"/>
</dbReference>
<dbReference type="STRING" id="316067.Geob_1794"/>
<evidence type="ECO:0000313" key="4">
    <source>
        <dbReference type="Proteomes" id="UP000007721"/>
    </source>
</evidence>
<name>B9M764_GEODF</name>
<dbReference type="EMBL" id="CP001390">
    <property type="protein sequence ID" value="ACM20152.1"/>
    <property type="molecule type" value="Genomic_DNA"/>
</dbReference>
<evidence type="ECO:0000256" key="2">
    <source>
        <dbReference type="SAM" id="Phobius"/>
    </source>
</evidence>
<dbReference type="HOGENOM" id="CLU_136788_1_0_7"/>
<dbReference type="OrthoDB" id="47652at2"/>
<keyword evidence="2" id="KW-0812">Transmembrane</keyword>
<feature type="transmembrane region" description="Helical" evidence="2">
    <location>
        <begin position="7"/>
        <end position="32"/>
    </location>
</feature>
<dbReference type="RefSeq" id="WP_012646881.1">
    <property type="nucleotide sequence ID" value="NC_011979.1"/>
</dbReference>
<accession>B9M764</accession>
<comment type="similarity">
    <text evidence="1">Belongs to the YggT family.</text>
</comment>
<feature type="transmembrane region" description="Helical" evidence="2">
    <location>
        <begin position="70"/>
        <end position="91"/>
    </location>
</feature>
<evidence type="ECO:0000313" key="3">
    <source>
        <dbReference type="EMBL" id="ACM20152.1"/>
    </source>
</evidence>
<gene>
    <name evidence="3" type="ordered locus">Geob_1794</name>
</gene>